<dbReference type="Proteomes" id="UP000039865">
    <property type="component" value="Unassembled WGS sequence"/>
</dbReference>
<evidence type="ECO:0000313" key="4">
    <source>
        <dbReference type="Proteomes" id="UP000039865"/>
    </source>
</evidence>
<sequence>MKQQNIAINNPIHHNNTFFSQSPRRIQQIPLSTQLKLTQLQNQQLTNTSTHKNGTPHNILSPTENTRSDWNRAGMMTQQDKNFSSMWSKGHRLGESRVVSQRASTESRGFSQPVSPLSKQAHQSFIKQLPLEIPALTSKNKRTMLEFHKKMLNQIVTKSNKRLSFSQIDEDKEVLKFDLQNQNEESSKRKISMRGLIHHEDDNNHEKWRDFKNKSLLEVLNNNKRYEQSDSGLNEELNNSLQNQVKSNNVKQMFKTNAFSHQNSPRQQLINEKQLFKQNPGMSQLDRDFQVMRKSIEKLKKTPLDGVQNKQLKDFESHMNKNYENAYQSELGDEYSRQERQLSLMISQVRKKTEMMRKRKMHSVYKSKGYPGFDTGGSSTKNNENLEENVNNQINSQRVKDYLESNLHPVSGNGRQSLLKQSVNSQMKPQDIKINLKDEYINHLHIVSKLKCFSSLKLYLDHSFYQVFMPENKQVTQNQADIEDNVESMYENKYAKSVHVPTLHSYLEPQQEESIPSDNINYSTTKRLSAIYYEAKMYLEKMIKKKEIQNIKQEEMDVNLEQLRIFFLDVFKMFQQLMKGLKYQEEKPDVMPAFILDYLFKIIMMKVDDIIQNNQRVINQAIEMQKFQVKQLKKEAENEMESMNNQIQLLRKQHAEKYKIMKEKLETAYSDTQRYKDMFHEVENELSQLTDFDKRNARMEDLKDSYNEINQLIMESEDQKLKQIAALEQYTQMLDFGMGFGKKNLSKSPQQKIPPRETKFSKQDLNLKLLVDHEFQKGPLTQIQQSSTTENRTLMEDIIGLVDQTPAKTGPR</sequence>
<feature type="compositionally biased region" description="Polar residues" evidence="2">
    <location>
        <begin position="51"/>
        <end position="65"/>
    </location>
</feature>
<gene>
    <name evidence="3" type="primary">Contig16968.g18072</name>
    <name evidence="3" type="ORF">STYLEM_8190</name>
</gene>
<evidence type="ECO:0000313" key="3">
    <source>
        <dbReference type="EMBL" id="CDW79204.1"/>
    </source>
</evidence>
<dbReference type="EMBL" id="CCKQ01007782">
    <property type="protein sequence ID" value="CDW79204.1"/>
    <property type="molecule type" value="Genomic_DNA"/>
</dbReference>
<feature type="region of interest" description="Disordered" evidence="2">
    <location>
        <begin position="1"/>
        <end position="21"/>
    </location>
</feature>
<protein>
    <submittedName>
        <fullName evidence="3">Uncharacterized protein</fullName>
    </submittedName>
</protein>
<organism evidence="3 4">
    <name type="scientific">Stylonychia lemnae</name>
    <name type="common">Ciliate</name>
    <dbReference type="NCBI Taxonomy" id="5949"/>
    <lineage>
        <taxon>Eukaryota</taxon>
        <taxon>Sar</taxon>
        <taxon>Alveolata</taxon>
        <taxon>Ciliophora</taxon>
        <taxon>Intramacronucleata</taxon>
        <taxon>Spirotrichea</taxon>
        <taxon>Stichotrichia</taxon>
        <taxon>Sporadotrichida</taxon>
        <taxon>Oxytrichidae</taxon>
        <taxon>Stylonychinae</taxon>
        <taxon>Stylonychia</taxon>
    </lineage>
</organism>
<feature type="region of interest" description="Disordered" evidence="2">
    <location>
        <begin position="46"/>
        <end position="69"/>
    </location>
</feature>
<evidence type="ECO:0000256" key="2">
    <source>
        <dbReference type="SAM" id="MobiDB-lite"/>
    </source>
</evidence>
<feature type="compositionally biased region" description="Low complexity" evidence="2">
    <location>
        <begin position="1"/>
        <end position="16"/>
    </location>
</feature>
<name>A0A078AAH5_STYLE</name>
<keyword evidence="1" id="KW-0175">Coiled coil</keyword>
<dbReference type="InParanoid" id="A0A078AAH5"/>
<keyword evidence="4" id="KW-1185">Reference proteome</keyword>
<accession>A0A078AAH5</accession>
<reference evidence="3 4" key="1">
    <citation type="submission" date="2014-06" db="EMBL/GenBank/DDBJ databases">
        <authorList>
            <person name="Swart Estienne"/>
        </authorList>
    </citation>
    <scope>NUCLEOTIDE SEQUENCE [LARGE SCALE GENOMIC DNA]</scope>
    <source>
        <strain evidence="3 4">130c</strain>
    </source>
</reference>
<dbReference type="AlphaFoldDB" id="A0A078AAH5"/>
<feature type="coiled-coil region" evidence="1">
    <location>
        <begin position="619"/>
        <end position="653"/>
    </location>
</feature>
<evidence type="ECO:0000256" key="1">
    <source>
        <dbReference type="SAM" id="Coils"/>
    </source>
</evidence>
<proteinExistence type="predicted"/>